<protein>
    <submittedName>
        <fullName evidence="1">Uncharacterized protein</fullName>
    </submittedName>
</protein>
<gene>
    <name evidence="1" type="ORF">UFOVP1009_49</name>
</gene>
<sequence>MIVTNDLIESFNSCEVYLCGNGLKSWVVNGQLHREDGRHVDWVGNKKWYLNNQLHRIDGPACEDYWGGSKAWFVNGQLHRVDGPAVVSVAYFEDRVERLRSWFVNGQLHRVDGPASIRETIFRNRIASGGSLEYSKELIDESNFEHIKGVSDNIKYSDEWFFLTN</sequence>
<reference evidence="1" key="1">
    <citation type="submission" date="2020-05" db="EMBL/GenBank/DDBJ databases">
        <authorList>
            <person name="Chiriac C."/>
            <person name="Salcher M."/>
            <person name="Ghai R."/>
            <person name="Kavagutti S V."/>
        </authorList>
    </citation>
    <scope>NUCLEOTIDE SEQUENCE</scope>
</reference>
<organism evidence="1">
    <name type="scientific">uncultured Caudovirales phage</name>
    <dbReference type="NCBI Taxonomy" id="2100421"/>
    <lineage>
        <taxon>Viruses</taxon>
        <taxon>Duplodnaviria</taxon>
        <taxon>Heunggongvirae</taxon>
        <taxon>Uroviricota</taxon>
        <taxon>Caudoviricetes</taxon>
        <taxon>Peduoviridae</taxon>
        <taxon>Maltschvirus</taxon>
        <taxon>Maltschvirus maltsch</taxon>
    </lineage>
</organism>
<proteinExistence type="predicted"/>
<accession>A0A6J5QEX5</accession>
<name>A0A6J5QEX5_9CAUD</name>
<dbReference type="EMBL" id="LR796957">
    <property type="protein sequence ID" value="CAB4178224.1"/>
    <property type="molecule type" value="Genomic_DNA"/>
</dbReference>
<evidence type="ECO:0000313" key="1">
    <source>
        <dbReference type="EMBL" id="CAB4178224.1"/>
    </source>
</evidence>